<sequence length="620" mass="67312">MTEASFGAPLDVSDSRAVRRATILRLATGLAQGLLLYGLWQADQSKVWPATQRELYGALLLVVLFTPFVVLAGVSALRWRTLAAWKGVAAVVAAGLGAYGIWSGDPAARGVDALGPQTFFAVAALVFIGHHLVQPADMERRRIARYPTYFDVTWKHGVQGALSLGFTGAFWLLLFLAAALFKLIGVEAIDKLIKHEWFSFPATTVMFAAAVQLTDVRANLVRGVRTVALTLLAWLLPLMALIAAAFLLTLPFTGLEPLWKTKSATAILLTADAFLILLANAAYQDGTETTAVVLKWAARLAGVLLVPITVLAAYGLSLRIGQYGLSPDRIIAAACVLVAAGYAVGYALAAVRPGAWMKALETTNIAMAFVVIAVLLALCTPVADPRRLSVEDQVARLEKGKVKAADFDYVALRFDDGRYGQKALDRLKASPNPVVRAKVTEVLKYKARWEVGYVAPAKEPQVDNRPWNTKLLQAVIVYPKGSALPESFKEGYLKPGAMRIPFCEPGDRCIALLQDVDGAAGPEVLITGEGGDDQRIAVYRFEPDHKSWWEYGYFQLPNCPGASASEIFASGDLKSVPSYIKDLEIRGRRFHLSFEQGNCGYYEPGQETLGPGDPVWSKKK</sequence>
<feature type="transmembrane region" description="Helical" evidence="1">
    <location>
        <begin position="23"/>
        <end position="40"/>
    </location>
</feature>
<evidence type="ECO:0008006" key="4">
    <source>
        <dbReference type="Google" id="ProtNLM"/>
    </source>
</evidence>
<feature type="transmembrane region" description="Helical" evidence="1">
    <location>
        <begin position="330"/>
        <end position="351"/>
    </location>
</feature>
<feature type="transmembrane region" description="Helical" evidence="1">
    <location>
        <begin position="114"/>
        <end position="133"/>
    </location>
</feature>
<evidence type="ECO:0000313" key="2">
    <source>
        <dbReference type="EMBL" id="MDR6533133.1"/>
    </source>
</evidence>
<keyword evidence="1" id="KW-0812">Transmembrane</keyword>
<gene>
    <name evidence="2" type="ORF">J2800_003894</name>
</gene>
<accession>A0ABU1N3V5</accession>
<dbReference type="RefSeq" id="WP_310033906.1">
    <property type="nucleotide sequence ID" value="NZ_JAVDRL010000011.1"/>
</dbReference>
<dbReference type="InterPro" id="IPR025291">
    <property type="entry name" value="DUF4153"/>
</dbReference>
<keyword evidence="1" id="KW-1133">Transmembrane helix</keyword>
<feature type="transmembrane region" description="Helical" evidence="1">
    <location>
        <begin position="226"/>
        <end position="252"/>
    </location>
</feature>
<feature type="transmembrane region" description="Helical" evidence="1">
    <location>
        <begin position="363"/>
        <end position="383"/>
    </location>
</feature>
<dbReference type="Pfam" id="PF13687">
    <property type="entry name" value="DUF4153"/>
    <property type="match status" value="1"/>
</dbReference>
<reference evidence="2 3" key="1">
    <citation type="submission" date="2023-07" db="EMBL/GenBank/DDBJ databases">
        <title>Sorghum-associated microbial communities from plants grown in Nebraska, USA.</title>
        <authorList>
            <person name="Schachtman D."/>
        </authorList>
    </citation>
    <scope>NUCLEOTIDE SEQUENCE [LARGE SCALE GENOMIC DNA]</scope>
    <source>
        <strain evidence="2 3">DS2154</strain>
    </source>
</reference>
<feature type="transmembrane region" description="Helical" evidence="1">
    <location>
        <begin position="84"/>
        <end position="102"/>
    </location>
</feature>
<dbReference type="EMBL" id="JAVDRL010000011">
    <property type="protein sequence ID" value="MDR6533133.1"/>
    <property type="molecule type" value="Genomic_DNA"/>
</dbReference>
<evidence type="ECO:0000256" key="1">
    <source>
        <dbReference type="SAM" id="Phobius"/>
    </source>
</evidence>
<keyword evidence="3" id="KW-1185">Reference proteome</keyword>
<dbReference type="Proteomes" id="UP001262754">
    <property type="component" value="Unassembled WGS sequence"/>
</dbReference>
<comment type="caution">
    <text evidence="2">The sequence shown here is derived from an EMBL/GenBank/DDBJ whole genome shotgun (WGS) entry which is preliminary data.</text>
</comment>
<feature type="transmembrane region" description="Helical" evidence="1">
    <location>
        <begin position="55"/>
        <end position="77"/>
    </location>
</feature>
<feature type="transmembrane region" description="Helical" evidence="1">
    <location>
        <begin position="296"/>
        <end position="318"/>
    </location>
</feature>
<feature type="transmembrane region" description="Helical" evidence="1">
    <location>
        <begin position="264"/>
        <end position="284"/>
    </location>
</feature>
<organism evidence="2 3">
    <name type="scientific">Caulobacter rhizosphaerae</name>
    <dbReference type="NCBI Taxonomy" id="2010972"/>
    <lineage>
        <taxon>Bacteria</taxon>
        <taxon>Pseudomonadati</taxon>
        <taxon>Pseudomonadota</taxon>
        <taxon>Alphaproteobacteria</taxon>
        <taxon>Caulobacterales</taxon>
        <taxon>Caulobacteraceae</taxon>
        <taxon>Caulobacter</taxon>
    </lineage>
</organism>
<protein>
    <recommendedName>
        <fullName evidence="4">DUF4153 domain-containing protein</fullName>
    </recommendedName>
</protein>
<evidence type="ECO:0000313" key="3">
    <source>
        <dbReference type="Proteomes" id="UP001262754"/>
    </source>
</evidence>
<feature type="transmembrane region" description="Helical" evidence="1">
    <location>
        <begin position="164"/>
        <end position="185"/>
    </location>
</feature>
<name>A0ABU1N3V5_9CAUL</name>
<feature type="transmembrane region" description="Helical" evidence="1">
    <location>
        <begin position="197"/>
        <end position="214"/>
    </location>
</feature>
<proteinExistence type="predicted"/>
<keyword evidence="1" id="KW-0472">Membrane</keyword>